<proteinExistence type="predicted"/>
<evidence type="ECO:0000313" key="2">
    <source>
        <dbReference type="Proteomes" id="UP001143856"/>
    </source>
</evidence>
<organism evidence="1 2">
    <name type="scientific">Xylaria curta</name>
    <dbReference type="NCBI Taxonomy" id="42375"/>
    <lineage>
        <taxon>Eukaryota</taxon>
        <taxon>Fungi</taxon>
        <taxon>Dikarya</taxon>
        <taxon>Ascomycota</taxon>
        <taxon>Pezizomycotina</taxon>
        <taxon>Sordariomycetes</taxon>
        <taxon>Xylariomycetidae</taxon>
        <taxon>Xylariales</taxon>
        <taxon>Xylariaceae</taxon>
        <taxon>Xylaria</taxon>
    </lineage>
</organism>
<dbReference type="Proteomes" id="UP001143856">
    <property type="component" value="Unassembled WGS sequence"/>
</dbReference>
<accession>A0ACC1P8Z7</accession>
<dbReference type="EMBL" id="JAPDGR010000670">
    <property type="protein sequence ID" value="KAJ2988277.1"/>
    <property type="molecule type" value="Genomic_DNA"/>
</dbReference>
<comment type="caution">
    <text evidence="1">The sequence shown here is derived from an EMBL/GenBank/DDBJ whole genome shotgun (WGS) entry which is preliminary data.</text>
</comment>
<evidence type="ECO:0000313" key="1">
    <source>
        <dbReference type="EMBL" id="KAJ2988277.1"/>
    </source>
</evidence>
<keyword evidence="2" id="KW-1185">Reference proteome</keyword>
<reference evidence="1" key="1">
    <citation type="submission" date="2022-10" db="EMBL/GenBank/DDBJ databases">
        <title>Genome Sequence of Xylaria curta.</title>
        <authorList>
            <person name="Buettner E."/>
        </authorList>
    </citation>
    <scope>NUCLEOTIDE SEQUENCE</scope>
    <source>
        <strain evidence="1">Babe10</strain>
    </source>
</reference>
<protein>
    <submittedName>
        <fullName evidence="1">Uncharacterized protein</fullName>
    </submittedName>
</protein>
<gene>
    <name evidence="1" type="ORF">NUW58_g4063</name>
</gene>
<sequence>MGSPPRSTVAESPSAIFLWSPTTSFADLTILEKSLIATTAAIGMSPTLSIPKAKNPELQEAFENAYRWGEKCNQRLLLGIRKNKLAQESNLRRLEADKFTSKAAAYPPYRGLADRFASTDRALDDQIRVIDDEYLRELEQLVACFTTVAKPAAGSGQDPVITTLESNRQDPVIKVLEAKIDQISQLAAKQSEQIQGLLEANKKSCNSISSLETNVSSIETNHNDLKAKYNTLMSDHDALKSRSVIIDKENVALKKQLEDIQSNTEMRLGSFDTLLAELARKSADTVDSGETIKKDLEGRIAGIEAKLDDYDDVKEKLDELDLTTFNEICDAWVSSEYTLKAHHEEYSQRRRHNSSIDDTLQTLRQEVDSLRARQANDPEPGKGLGLSIQKIEEIVGAKIAAAQQSKANEDRDFLERRDEIYCDLIDGAEKRIKALEQGTPEHSKLEARIQSLEQWKVTNSASADPNGLAKLDQRVSRIENCGVGGRVDRIDLEVNGLIRKHEALRSEAAQLVQPEWVERRLQELLNSAGINDVKARVPRLEHAVKVLDSQFQNLSTKELAEYIVRLTNQAVEQRLLKLEARAKELETKTNEHDSSVKRHAEQLNSISDKLRLTVSSEKRIAPLSRLDEPSKKRKLEVNGRHPSPSQQQQQQPNNSTQPRPS</sequence>
<name>A0ACC1P8Z7_9PEZI</name>